<dbReference type="GO" id="GO:0004181">
    <property type="term" value="F:metallocarboxypeptidase activity"/>
    <property type="evidence" value="ECO:0007669"/>
    <property type="project" value="InterPro"/>
</dbReference>
<proteinExistence type="inferred from homology"/>
<keyword evidence="4" id="KW-0378">Hydrolase</keyword>
<dbReference type="KEGG" id="fcz:IMF26_10470"/>
<dbReference type="Pfam" id="PF00246">
    <property type="entry name" value="Peptidase_M14"/>
    <property type="match status" value="1"/>
</dbReference>
<feature type="active site" description="Proton donor/acceptor" evidence="7">
    <location>
        <position position="343"/>
    </location>
</feature>
<gene>
    <name evidence="9" type="ORF">IMF26_10470</name>
</gene>
<dbReference type="GO" id="GO:0005615">
    <property type="term" value="C:extracellular space"/>
    <property type="evidence" value="ECO:0007669"/>
    <property type="project" value="TreeGrafter"/>
</dbReference>
<dbReference type="PRINTS" id="PR00765">
    <property type="entry name" value="CRBOXYPTASEA"/>
</dbReference>
<protein>
    <submittedName>
        <fullName evidence="9">Carboxypeptidase</fullName>
    </submittedName>
</protein>
<dbReference type="GO" id="GO:0006508">
    <property type="term" value="P:proteolysis"/>
    <property type="evidence" value="ECO:0007669"/>
    <property type="project" value="UniProtKB-KW"/>
</dbReference>
<dbReference type="CDD" id="cd06905">
    <property type="entry name" value="M14-like"/>
    <property type="match status" value="1"/>
</dbReference>
<reference evidence="9" key="1">
    <citation type="submission" date="2020-10" db="EMBL/GenBank/DDBJ databases">
        <authorList>
            <person name="Kadnikov V."/>
            <person name="Beletsky A.V."/>
            <person name="Mardanov A.V."/>
            <person name="Karnachuk O.V."/>
            <person name="Ravin N.V."/>
        </authorList>
    </citation>
    <scope>NUCLEOTIDE SEQUENCE</scope>
    <source>
        <strain evidence="9">Bu02</strain>
    </source>
</reference>
<comment type="cofactor">
    <cofactor evidence="1">
        <name>Zn(2+)</name>
        <dbReference type="ChEBI" id="CHEBI:29105"/>
    </cofactor>
</comment>
<keyword evidence="3" id="KW-0645">Protease</keyword>
<feature type="domain" description="Peptidase M14" evidence="8">
    <location>
        <begin position="7"/>
        <end position="380"/>
    </location>
</feature>
<dbReference type="Gene3D" id="3.40.630.10">
    <property type="entry name" value="Zn peptidases"/>
    <property type="match status" value="1"/>
</dbReference>
<dbReference type="InterPro" id="IPR000834">
    <property type="entry name" value="Peptidase_M14"/>
</dbReference>
<evidence type="ECO:0000313" key="9">
    <source>
        <dbReference type="EMBL" id="QUL98419.1"/>
    </source>
</evidence>
<dbReference type="EMBL" id="CP062796">
    <property type="protein sequence ID" value="QUL98419.1"/>
    <property type="molecule type" value="Genomic_DNA"/>
</dbReference>
<keyword evidence="6" id="KW-0482">Metalloprotease</keyword>
<evidence type="ECO:0000256" key="1">
    <source>
        <dbReference type="ARBA" id="ARBA00001947"/>
    </source>
</evidence>
<dbReference type="GO" id="GO:0008270">
    <property type="term" value="F:zinc ion binding"/>
    <property type="evidence" value="ECO:0007669"/>
    <property type="project" value="InterPro"/>
</dbReference>
<evidence type="ECO:0000259" key="8">
    <source>
        <dbReference type="PROSITE" id="PS52035"/>
    </source>
</evidence>
<evidence type="ECO:0000256" key="2">
    <source>
        <dbReference type="ARBA" id="ARBA00005988"/>
    </source>
</evidence>
<comment type="similarity">
    <text evidence="2 7">Belongs to the peptidase M14 family.</text>
</comment>
<evidence type="ECO:0000256" key="3">
    <source>
        <dbReference type="ARBA" id="ARBA00022670"/>
    </source>
</evidence>
<keyword evidence="9" id="KW-0121">Carboxypeptidase</keyword>
<evidence type="ECO:0000256" key="6">
    <source>
        <dbReference type="ARBA" id="ARBA00023049"/>
    </source>
</evidence>
<dbReference type="SMART" id="SM00631">
    <property type="entry name" value="Zn_pept"/>
    <property type="match status" value="1"/>
</dbReference>
<dbReference type="PROSITE" id="PS52035">
    <property type="entry name" value="PEPTIDASE_M14"/>
    <property type="match status" value="1"/>
</dbReference>
<sequence length="558" mass="63363">MNITFDRYHDYEEVRRFLDDCVKEHPSLCRVEVIGKSYQGRDILMLEITNHETGPGEDKPAIYADGNTHAGEVTGCEVILYTIKHILDGYGKDPQITFLVDTRTFYFVPRITVDGSEYYLSTPYMLRSSLHPWPQDADEKPGLYPEDIDGNGKILTMRVKDPDGGWKVSDKDPRLMVRRRPDEIGKPGETYYNLYVEGLIKEFDGDLPIKQQPSRFGIDFNRQYPTNWAVYTRQRGSGDYPFSEPEMKAIGDFYLSHPNIVSSMSYHTSGGYVLRPLCTEKDGSMDSRDLDIYIAIGEIAEEVTGYPCKSVFEWFTYDQKKPEVGSDLEWVYETLGVLAFETELWDMRGRAGIPKKPLPSLRTMSWKDREEEELKILKWNDEVMGGRLFNPWKPFEHPQLGEVEIGGWEPKFGRQNPPPELLEEECRKNALFNLTRAAITPRLAMEKVKVASLGGGFYKVEVVVKNEGYLPSHATFQALKMKQAKPVRVLLEGVNGEAGPVLVSGKEDQEIGHLGGRAGGGDPKRKISWVVRGKEGDKFTIVAHTPRAGKVRAEVCLR</sequence>
<evidence type="ECO:0000256" key="7">
    <source>
        <dbReference type="PROSITE-ProRule" id="PRU01379"/>
    </source>
</evidence>
<keyword evidence="5" id="KW-0862">Zinc</keyword>
<name>A0AAT9LBH4_9FIRM</name>
<accession>A0AAT9LBH4</accession>
<dbReference type="AlphaFoldDB" id="A0AAT9LBH4"/>
<evidence type="ECO:0000256" key="4">
    <source>
        <dbReference type="ARBA" id="ARBA00022801"/>
    </source>
</evidence>
<dbReference type="PANTHER" id="PTHR11705">
    <property type="entry name" value="PROTEASE FAMILY M14 CARBOXYPEPTIDASE A,B"/>
    <property type="match status" value="1"/>
</dbReference>
<evidence type="ECO:0000256" key="5">
    <source>
        <dbReference type="ARBA" id="ARBA00022833"/>
    </source>
</evidence>
<dbReference type="SUPFAM" id="SSF53187">
    <property type="entry name" value="Zn-dependent exopeptidases"/>
    <property type="match status" value="1"/>
</dbReference>
<organism evidence="9">
    <name type="scientific">Candidatus Fermentithermobacillus carboniphilus</name>
    <dbReference type="NCBI Taxonomy" id="3085328"/>
    <lineage>
        <taxon>Bacteria</taxon>
        <taxon>Bacillati</taxon>
        <taxon>Bacillota</taxon>
        <taxon>Candidatus Fermentithermobacillia</taxon>
        <taxon>Candidatus Fermentithermobacillales</taxon>
        <taxon>Candidatus Fermentithermobacillaceae</taxon>
        <taxon>Candidatus Fermentithermobacillus</taxon>
    </lineage>
</organism>
<reference evidence="9" key="2">
    <citation type="journal article" date="2023" name="Biology">
        <title>Prokaryotic Life Associated with Coal-Fire Gas Vents Revealed by Metagenomics.</title>
        <authorList>
            <person name="Kadnikov V.V."/>
            <person name="Mardanov A.V."/>
            <person name="Beletsky A.V."/>
            <person name="Karnachuk O.V."/>
            <person name="Ravin N.V."/>
        </authorList>
    </citation>
    <scope>NUCLEOTIDE SEQUENCE</scope>
    <source>
        <strain evidence="9">Bu02</strain>
    </source>
</reference>
<dbReference type="PANTHER" id="PTHR11705:SF143">
    <property type="entry name" value="SLL0236 PROTEIN"/>
    <property type="match status" value="1"/>
</dbReference>